<organism evidence="9 10">
    <name type="scientific">Nocardioides albus</name>
    <dbReference type="NCBI Taxonomy" id="1841"/>
    <lineage>
        <taxon>Bacteria</taxon>
        <taxon>Bacillati</taxon>
        <taxon>Actinomycetota</taxon>
        <taxon>Actinomycetes</taxon>
        <taxon>Propionibacteriales</taxon>
        <taxon>Nocardioidaceae</taxon>
        <taxon>Nocardioides</taxon>
    </lineage>
</organism>
<dbReference type="Gene3D" id="6.10.250.600">
    <property type="match status" value="1"/>
</dbReference>
<evidence type="ECO:0000256" key="5">
    <source>
        <dbReference type="RuleBase" id="RU362125"/>
    </source>
</evidence>
<comment type="caution">
    <text evidence="9">The sequence shown here is derived from an EMBL/GenBank/DDBJ whole genome shotgun (WGS) entry which is preliminary data.</text>
</comment>
<dbReference type="PROSITE" id="PS00073">
    <property type="entry name" value="ACYL_COA_DH_2"/>
    <property type="match status" value="1"/>
</dbReference>
<evidence type="ECO:0000313" key="10">
    <source>
        <dbReference type="Proteomes" id="UP000577707"/>
    </source>
</evidence>
<dbReference type="Pfam" id="PF02770">
    <property type="entry name" value="Acyl-CoA_dh_M"/>
    <property type="match status" value="1"/>
</dbReference>
<feature type="domain" description="Acyl-CoA dehydrogenase/oxidase C-terminal" evidence="6">
    <location>
        <begin position="291"/>
        <end position="444"/>
    </location>
</feature>
<evidence type="ECO:0000256" key="4">
    <source>
        <dbReference type="ARBA" id="ARBA00022827"/>
    </source>
</evidence>
<keyword evidence="5" id="KW-0560">Oxidoreductase</keyword>
<comment type="cofactor">
    <cofactor evidence="1 5">
        <name>FAD</name>
        <dbReference type="ChEBI" id="CHEBI:57692"/>
    </cofactor>
</comment>
<dbReference type="InterPro" id="IPR006091">
    <property type="entry name" value="Acyl-CoA_Oxase/DH_mid-dom"/>
</dbReference>
<keyword evidence="4 5" id="KW-0274">FAD</keyword>
<keyword evidence="3 5" id="KW-0285">Flavoprotein</keyword>
<dbReference type="InterPro" id="IPR036250">
    <property type="entry name" value="AcylCo_DH-like_C"/>
</dbReference>
<evidence type="ECO:0000256" key="1">
    <source>
        <dbReference type="ARBA" id="ARBA00001974"/>
    </source>
</evidence>
<dbReference type="RefSeq" id="WP_183551588.1">
    <property type="nucleotide sequence ID" value="NZ_BMQT01000016.1"/>
</dbReference>
<dbReference type="PANTHER" id="PTHR42707">
    <property type="entry name" value="ACYL-COA DEHYDROGENASE"/>
    <property type="match status" value="1"/>
</dbReference>
<dbReference type="GO" id="GO:0003995">
    <property type="term" value="F:acyl-CoA dehydrogenase activity"/>
    <property type="evidence" value="ECO:0007669"/>
    <property type="project" value="InterPro"/>
</dbReference>
<evidence type="ECO:0000259" key="7">
    <source>
        <dbReference type="Pfam" id="PF02770"/>
    </source>
</evidence>
<sequence length="558" mass="60689">MTTDTIEETTVYHGNEVLNQTPELVDYDVSDDPALREGLVREGAGWALDDLTEVGRAAGSREVQEWGRLANEHAPVLQRYDAVGHRRDDVEFHPAYHSLMAKAFEFGLNAAPWFEDRPGAHAARTAKAFAWGQAESGHMCPIGMAYAAVPTLRHTPELAEAYGRRLASTEYDPELRPMDEKPGLVLGTSMTERQGGSDARANISRAVERPDGTYDVMGHKWFTSAPMSDGFLTLVQTEPGLTCLLLPRVLPDGTRNPIRLERLKDKLGNRSNASAEIEYHGATGWRVGEEGRGVRTIIEMVNFTRLNCVVLSSAFMRKGLVRAVHHAQHRRAFGNLLVDQPLMRNVLADLTLESEAAVAALMRLGGATDRAGVSEAEAGVRRLGLAVTKYWVCKRAQAVVGEALECLGGNGYIENSGMPRLYREAPLQSVWEGSGNVAALDVLRVIRRQPETVEAFFDELRLASGADRRLDAAVASLEKDLVADGTDSAELEFGARGLVERLALVFQASLLVRHSSQAVADAFIASRLGGSWGIAFGTLPRGVDALGILTRVPAGMAD</sequence>
<dbReference type="AlphaFoldDB" id="A0A7W5AA12"/>
<dbReference type="Gene3D" id="2.40.110.20">
    <property type="match status" value="1"/>
</dbReference>
<proteinExistence type="inferred from homology"/>
<dbReference type="EMBL" id="JACHXG010000016">
    <property type="protein sequence ID" value="MBB3092119.1"/>
    <property type="molecule type" value="Genomic_DNA"/>
</dbReference>
<dbReference type="InterPro" id="IPR052904">
    <property type="entry name" value="Acyl-CoA_dehydrogenase-like"/>
</dbReference>
<dbReference type="InterPro" id="IPR006089">
    <property type="entry name" value="Acyl-CoA_DH_CS"/>
</dbReference>
<dbReference type="InterPro" id="IPR041504">
    <property type="entry name" value="AidB_N"/>
</dbReference>
<keyword evidence="10" id="KW-1185">Reference proteome</keyword>
<comment type="similarity">
    <text evidence="2 5">Belongs to the acyl-CoA dehydrogenase family.</text>
</comment>
<dbReference type="Pfam" id="PF00441">
    <property type="entry name" value="Acyl-CoA_dh_1"/>
    <property type="match status" value="1"/>
</dbReference>
<feature type="domain" description="Adaptive response protein AidB N-terminal" evidence="8">
    <location>
        <begin position="19"/>
        <end position="173"/>
    </location>
</feature>
<dbReference type="Pfam" id="PF18158">
    <property type="entry name" value="AidB_N"/>
    <property type="match status" value="1"/>
</dbReference>
<dbReference type="SUPFAM" id="SSF47203">
    <property type="entry name" value="Acyl-CoA dehydrogenase C-terminal domain-like"/>
    <property type="match status" value="1"/>
</dbReference>
<evidence type="ECO:0000313" key="9">
    <source>
        <dbReference type="EMBL" id="MBB3092119.1"/>
    </source>
</evidence>
<evidence type="ECO:0000259" key="6">
    <source>
        <dbReference type="Pfam" id="PF00441"/>
    </source>
</evidence>
<evidence type="ECO:0000256" key="2">
    <source>
        <dbReference type="ARBA" id="ARBA00009347"/>
    </source>
</evidence>
<protein>
    <submittedName>
        <fullName evidence="9">Putative acyl-CoA dehydrogenase</fullName>
    </submittedName>
</protein>
<evidence type="ECO:0000259" key="8">
    <source>
        <dbReference type="Pfam" id="PF18158"/>
    </source>
</evidence>
<dbReference type="SUPFAM" id="SSF56645">
    <property type="entry name" value="Acyl-CoA dehydrogenase NM domain-like"/>
    <property type="match status" value="1"/>
</dbReference>
<dbReference type="Proteomes" id="UP000577707">
    <property type="component" value="Unassembled WGS sequence"/>
</dbReference>
<accession>A0A7W5AA12</accession>
<dbReference type="InterPro" id="IPR009100">
    <property type="entry name" value="AcylCoA_DH/oxidase_NM_dom_sf"/>
</dbReference>
<dbReference type="Gene3D" id="1.20.140.10">
    <property type="entry name" value="Butyryl-CoA Dehydrogenase, subunit A, domain 3"/>
    <property type="match status" value="1"/>
</dbReference>
<feature type="domain" description="Acyl-CoA oxidase/dehydrogenase middle" evidence="7">
    <location>
        <begin position="188"/>
        <end position="279"/>
    </location>
</feature>
<reference evidence="9 10" key="1">
    <citation type="submission" date="2020-08" db="EMBL/GenBank/DDBJ databases">
        <title>Genomic Encyclopedia of Type Strains, Phase III (KMG-III): the genomes of soil and plant-associated and newly described type strains.</title>
        <authorList>
            <person name="Whitman W."/>
        </authorList>
    </citation>
    <scope>NUCLEOTIDE SEQUENCE [LARGE SCALE GENOMIC DNA]</scope>
    <source>
        <strain evidence="9 10">CECT 3302</strain>
    </source>
</reference>
<name>A0A7W5AA12_9ACTN</name>
<dbReference type="PANTHER" id="PTHR42707:SF3">
    <property type="entry name" value="ACYL-COA DEHYDROGENASE AIDB-RELATED"/>
    <property type="match status" value="1"/>
</dbReference>
<evidence type="ECO:0000256" key="3">
    <source>
        <dbReference type="ARBA" id="ARBA00022630"/>
    </source>
</evidence>
<dbReference type="InterPro" id="IPR009075">
    <property type="entry name" value="AcylCo_DH/oxidase_C"/>
</dbReference>
<gene>
    <name evidence="9" type="ORF">FHS12_005096</name>
</gene>